<evidence type="ECO:0000313" key="2">
    <source>
        <dbReference type="Proteomes" id="UP001482620"/>
    </source>
</evidence>
<dbReference type="Proteomes" id="UP001482620">
    <property type="component" value="Unassembled WGS sequence"/>
</dbReference>
<gene>
    <name evidence="1" type="ORF">ILYODFUR_008376</name>
</gene>
<evidence type="ECO:0000313" key="1">
    <source>
        <dbReference type="EMBL" id="MEQ2251193.1"/>
    </source>
</evidence>
<comment type="caution">
    <text evidence="1">The sequence shown here is derived from an EMBL/GenBank/DDBJ whole genome shotgun (WGS) entry which is preliminary data.</text>
</comment>
<proteinExistence type="predicted"/>
<dbReference type="EMBL" id="JAHRIQ010093245">
    <property type="protein sequence ID" value="MEQ2251193.1"/>
    <property type="molecule type" value="Genomic_DNA"/>
</dbReference>
<sequence>MSSSRFPLHICSLRPHKQQHRPPSFAVREMDLLLATGKKWSSAWEIKSQLYLIIYLHSFLLSSFSLPVSALFPPLCCPLVADSRGEELLRPLNEIPKLPETNSSQQFVTRIELS</sequence>
<name>A0ABV0V1C9_9TELE</name>
<organism evidence="1 2">
    <name type="scientific">Ilyodon furcidens</name>
    <name type="common">goldbreast splitfin</name>
    <dbReference type="NCBI Taxonomy" id="33524"/>
    <lineage>
        <taxon>Eukaryota</taxon>
        <taxon>Metazoa</taxon>
        <taxon>Chordata</taxon>
        <taxon>Craniata</taxon>
        <taxon>Vertebrata</taxon>
        <taxon>Euteleostomi</taxon>
        <taxon>Actinopterygii</taxon>
        <taxon>Neopterygii</taxon>
        <taxon>Teleostei</taxon>
        <taxon>Neoteleostei</taxon>
        <taxon>Acanthomorphata</taxon>
        <taxon>Ovalentaria</taxon>
        <taxon>Atherinomorphae</taxon>
        <taxon>Cyprinodontiformes</taxon>
        <taxon>Goodeidae</taxon>
        <taxon>Ilyodon</taxon>
    </lineage>
</organism>
<reference evidence="1 2" key="1">
    <citation type="submission" date="2021-06" db="EMBL/GenBank/DDBJ databases">
        <authorList>
            <person name="Palmer J.M."/>
        </authorList>
    </citation>
    <scope>NUCLEOTIDE SEQUENCE [LARGE SCALE GENOMIC DNA]</scope>
    <source>
        <strain evidence="2">if_2019</strain>
        <tissue evidence="1">Muscle</tissue>
    </source>
</reference>
<keyword evidence="2" id="KW-1185">Reference proteome</keyword>
<protein>
    <submittedName>
        <fullName evidence="1">Uncharacterized protein</fullName>
    </submittedName>
</protein>
<accession>A0ABV0V1C9</accession>